<keyword evidence="3" id="KW-0255">Endonuclease</keyword>
<dbReference type="InterPro" id="IPR001568">
    <property type="entry name" value="RNase_T2-like"/>
</dbReference>
<reference evidence="7 8" key="1">
    <citation type="submission" date="2019-06" db="EMBL/GenBank/DDBJ databases">
        <title>Draft genome sequence of the filamentous fungus Phialemoniopsis curvata isolated from diesel fuel.</title>
        <authorList>
            <person name="Varaljay V.A."/>
            <person name="Lyon W.J."/>
            <person name="Crouch A.L."/>
            <person name="Drake C.E."/>
            <person name="Hollomon J.M."/>
            <person name="Nadeau L.J."/>
            <person name="Nunn H.S."/>
            <person name="Stevenson B.S."/>
            <person name="Bojanowski C.L."/>
            <person name="Crookes-Goodson W.J."/>
        </authorList>
    </citation>
    <scope>NUCLEOTIDE SEQUENCE [LARGE SCALE GENOMIC DNA]</scope>
    <source>
        <strain evidence="7 8">D216</strain>
    </source>
</reference>
<proteinExistence type="inferred from homology"/>
<comment type="similarity">
    <text evidence="1 6">Belongs to the RNase T2 family.</text>
</comment>
<dbReference type="GeneID" id="41979254"/>
<organism evidence="7 8">
    <name type="scientific">Thyridium curvatum</name>
    <dbReference type="NCBI Taxonomy" id="1093900"/>
    <lineage>
        <taxon>Eukaryota</taxon>
        <taxon>Fungi</taxon>
        <taxon>Dikarya</taxon>
        <taxon>Ascomycota</taxon>
        <taxon>Pezizomycotina</taxon>
        <taxon>Sordariomycetes</taxon>
        <taxon>Sordariomycetidae</taxon>
        <taxon>Thyridiales</taxon>
        <taxon>Thyridiaceae</taxon>
        <taxon>Thyridium</taxon>
    </lineage>
</organism>
<dbReference type="InterPro" id="IPR033130">
    <property type="entry name" value="RNase_T2_His_AS_2"/>
</dbReference>
<evidence type="ECO:0000256" key="2">
    <source>
        <dbReference type="ARBA" id="ARBA00012571"/>
    </source>
</evidence>
<name>A0A507BLB6_9PEZI</name>
<dbReference type="InterPro" id="IPR018188">
    <property type="entry name" value="RNase_T2_His_AS_1"/>
</dbReference>
<dbReference type="EMBL" id="SKBQ01000119">
    <property type="protein sequence ID" value="TPX18309.1"/>
    <property type="molecule type" value="Genomic_DNA"/>
</dbReference>
<keyword evidence="3" id="KW-0540">Nuclease</keyword>
<evidence type="ECO:0000313" key="7">
    <source>
        <dbReference type="EMBL" id="TPX18309.1"/>
    </source>
</evidence>
<dbReference type="STRING" id="1093900.A0A507BLB6"/>
<dbReference type="InterPro" id="IPR036430">
    <property type="entry name" value="RNase_T2-like_sf"/>
</dbReference>
<protein>
    <recommendedName>
        <fullName evidence="2">ribonuclease T2</fullName>
        <ecNumber evidence="2">4.6.1.19</ecNumber>
    </recommendedName>
</protein>
<dbReference type="Pfam" id="PF00445">
    <property type="entry name" value="Ribonuclease_T2"/>
    <property type="match status" value="1"/>
</dbReference>
<keyword evidence="4" id="KW-1015">Disulfide bond</keyword>
<dbReference type="AlphaFoldDB" id="A0A507BLB6"/>
<dbReference type="CDD" id="cd01061">
    <property type="entry name" value="RNase_T2_euk"/>
    <property type="match status" value="1"/>
</dbReference>
<dbReference type="GO" id="GO:0006401">
    <property type="term" value="P:RNA catabolic process"/>
    <property type="evidence" value="ECO:0007669"/>
    <property type="project" value="TreeGrafter"/>
</dbReference>
<sequence length="324" mass="35317">MAPQEPTTLRAILAYAGNLLSQSPLLSGPFNNIPNPLAHLLGGTQQQQQQQHVAPSYYEPLSAAPSCPIDGPTSCRNSTPPSGDSCCFVHPGGRLLLTQFWDSQAHQPGAEEDWTIHGLWPDLCDGTYDSFCGMSPRYSDIPALLASHGQDDLLSFMHRYWPSAPGSTNAHFWAHEWNKHGTCINTLSPSCYGAGDDGDHTDGSDSAYYRPGAEAVDYFSRAAALFRTLDTYTALERAGVAPHATRRYPLADVRAALERFSGGRVVLRCSGRRDVLHEVWYVYFVKGSLQTGEFVPAQDLGEKGDAGNCAPWVRYLPKKKGASG</sequence>
<dbReference type="Gene3D" id="3.90.730.10">
    <property type="entry name" value="Ribonuclease T2-like"/>
    <property type="match status" value="1"/>
</dbReference>
<dbReference type="PROSITE" id="PS00530">
    <property type="entry name" value="RNASE_T2_1"/>
    <property type="match status" value="1"/>
</dbReference>
<feature type="active site" evidence="5">
    <location>
        <position position="117"/>
    </location>
</feature>
<dbReference type="GO" id="GO:0033897">
    <property type="term" value="F:ribonuclease T2 activity"/>
    <property type="evidence" value="ECO:0007669"/>
    <property type="project" value="UniProtKB-EC"/>
</dbReference>
<evidence type="ECO:0000256" key="3">
    <source>
        <dbReference type="ARBA" id="ARBA00022759"/>
    </source>
</evidence>
<evidence type="ECO:0000256" key="4">
    <source>
        <dbReference type="ARBA" id="ARBA00023157"/>
    </source>
</evidence>
<dbReference type="GO" id="GO:0005576">
    <property type="term" value="C:extracellular region"/>
    <property type="evidence" value="ECO:0007669"/>
    <property type="project" value="TreeGrafter"/>
</dbReference>
<dbReference type="PROSITE" id="PS00531">
    <property type="entry name" value="RNASE_T2_2"/>
    <property type="match status" value="1"/>
</dbReference>
<evidence type="ECO:0000256" key="5">
    <source>
        <dbReference type="PIRSR" id="PIRSR633697-1"/>
    </source>
</evidence>
<dbReference type="InParanoid" id="A0A507BLB6"/>
<comment type="caution">
    <text evidence="7">The sequence shown here is derived from an EMBL/GenBank/DDBJ whole genome shotgun (WGS) entry which is preliminary data.</text>
</comment>
<dbReference type="RefSeq" id="XP_031000020.1">
    <property type="nucleotide sequence ID" value="XM_031134577.1"/>
</dbReference>
<dbReference type="SUPFAM" id="SSF55895">
    <property type="entry name" value="Ribonuclease Rh-like"/>
    <property type="match status" value="1"/>
</dbReference>
<dbReference type="InterPro" id="IPR033697">
    <property type="entry name" value="Ribonuclease_T2_eukaryotic"/>
</dbReference>
<dbReference type="OrthoDB" id="435754at2759"/>
<gene>
    <name evidence="7" type="ORF">E0L32_011807</name>
</gene>
<evidence type="ECO:0000313" key="8">
    <source>
        <dbReference type="Proteomes" id="UP000319257"/>
    </source>
</evidence>
<accession>A0A507BLB6</accession>
<dbReference type="PANTHER" id="PTHR11240:SF22">
    <property type="entry name" value="RIBONUCLEASE T2"/>
    <property type="match status" value="1"/>
</dbReference>
<keyword evidence="3" id="KW-0378">Hydrolase</keyword>
<dbReference type="Proteomes" id="UP000319257">
    <property type="component" value="Unassembled WGS sequence"/>
</dbReference>
<dbReference type="PANTHER" id="PTHR11240">
    <property type="entry name" value="RIBONUCLEASE T2"/>
    <property type="match status" value="1"/>
</dbReference>
<feature type="active site" evidence="5">
    <location>
        <position position="176"/>
    </location>
</feature>
<feature type="active site" evidence="5">
    <location>
        <position position="180"/>
    </location>
</feature>
<keyword evidence="8" id="KW-1185">Reference proteome</keyword>
<evidence type="ECO:0000256" key="6">
    <source>
        <dbReference type="RuleBase" id="RU004328"/>
    </source>
</evidence>
<dbReference type="GO" id="GO:0003723">
    <property type="term" value="F:RNA binding"/>
    <property type="evidence" value="ECO:0007669"/>
    <property type="project" value="InterPro"/>
</dbReference>
<evidence type="ECO:0000256" key="1">
    <source>
        <dbReference type="ARBA" id="ARBA00007469"/>
    </source>
</evidence>
<dbReference type="EC" id="4.6.1.19" evidence="2"/>